<dbReference type="VEuPathDB" id="FungiDB:KRP23_1195"/>
<reference evidence="3" key="1">
    <citation type="journal article" date="2006" name="Science">
        <title>Phytophthora genome sequences uncover evolutionary origins and mechanisms of pathogenesis.</title>
        <authorList>
            <person name="Tyler B.M."/>
            <person name="Tripathy S."/>
            <person name="Zhang X."/>
            <person name="Dehal P."/>
            <person name="Jiang R.H."/>
            <person name="Aerts A."/>
            <person name="Arredondo F.D."/>
            <person name="Baxter L."/>
            <person name="Bensasson D."/>
            <person name="Beynon J.L."/>
            <person name="Chapman J."/>
            <person name="Damasceno C.M."/>
            <person name="Dorrance A.E."/>
            <person name="Dou D."/>
            <person name="Dickerman A.W."/>
            <person name="Dubchak I.L."/>
            <person name="Garbelotto M."/>
            <person name="Gijzen M."/>
            <person name="Gordon S.G."/>
            <person name="Govers F."/>
            <person name="Grunwald N.J."/>
            <person name="Huang W."/>
            <person name="Ivors K.L."/>
            <person name="Jones R.W."/>
            <person name="Kamoun S."/>
            <person name="Krampis K."/>
            <person name="Lamour K.H."/>
            <person name="Lee M.K."/>
            <person name="McDonald W.H."/>
            <person name="Medina M."/>
            <person name="Meijer H.J."/>
            <person name="Nordberg E.K."/>
            <person name="Maclean D.J."/>
            <person name="Ospina-Giraldo M.D."/>
            <person name="Morris P.F."/>
            <person name="Phuntumart V."/>
            <person name="Putnam N.H."/>
            <person name="Rash S."/>
            <person name="Rose J.K."/>
            <person name="Sakihama Y."/>
            <person name="Salamov A.A."/>
            <person name="Savidor A."/>
            <person name="Scheuring C.F."/>
            <person name="Smith B.M."/>
            <person name="Sobral B.W."/>
            <person name="Terry A."/>
            <person name="Torto-Alalibo T.A."/>
            <person name="Win J."/>
            <person name="Xu Z."/>
            <person name="Zhang H."/>
            <person name="Grigoriev I.V."/>
            <person name="Rokhsar D.S."/>
            <person name="Boore J.L."/>
        </authorList>
    </citation>
    <scope>NUCLEOTIDE SEQUENCE [LARGE SCALE GENOMIC DNA]</scope>
    <source>
        <strain evidence="3">Pr102</strain>
    </source>
</reference>
<dbReference type="GeneID" id="94218291"/>
<evidence type="ECO:0000256" key="1">
    <source>
        <dbReference type="SAM" id="Phobius"/>
    </source>
</evidence>
<dbReference type="HOGENOM" id="CLU_1135420_0_0_1"/>
<proteinExistence type="predicted"/>
<dbReference type="RefSeq" id="XP_067751763.1">
    <property type="nucleotide sequence ID" value="XM_067882377.1"/>
</dbReference>
<dbReference type="InParanoid" id="H3GL23"/>
<dbReference type="AlphaFoldDB" id="H3GL23"/>
<dbReference type="EnsemblProtists" id="Phyra77031">
    <property type="protein sequence ID" value="Phyra77031"/>
    <property type="gene ID" value="Phyra77031"/>
</dbReference>
<keyword evidence="3" id="KW-1185">Reference proteome</keyword>
<accession>H3GL23</accession>
<keyword evidence="1" id="KW-0472">Membrane</keyword>
<dbReference type="Proteomes" id="UP000005238">
    <property type="component" value="Unassembled WGS sequence"/>
</dbReference>
<feature type="transmembrane region" description="Helical" evidence="1">
    <location>
        <begin position="12"/>
        <end position="34"/>
    </location>
</feature>
<protein>
    <submittedName>
        <fullName evidence="2">Uncharacterized protein</fullName>
    </submittedName>
</protein>
<name>H3GL23_PHYRM</name>
<keyword evidence="1" id="KW-0812">Transmembrane</keyword>
<dbReference type="EMBL" id="DS566019">
    <property type="status" value="NOT_ANNOTATED_CDS"/>
    <property type="molecule type" value="Genomic_DNA"/>
</dbReference>
<evidence type="ECO:0000313" key="3">
    <source>
        <dbReference type="Proteomes" id="UP000005238"/>
    </source>
</evidence>
<organism evidence="2 3">
    <name type="scientific">Phytophthora ramorum</name>
    <name type="common">Sudden oak death agent</name>
    <dbReference type="NCBI Taxonomy" id="164328"/>
    <lineage>
        <taxon>Eukaryota</taxon>
        <taxon>Sar</taxon>
        <taxon>Stramenopiles</taxon>
        <taxon>Oomycota</taxon>
        <taxon>Peronosporomycetes</taxon>
        <taxon>Peronosporales</taxon>
        <taxon>Peronosporaceae</taxon>
        <taxon>Phytophthora</taxon>
    </lineage>
</organism>
<evidence type="ECO:0000313" key="2">
    <source>
        <dbReference type="EnsemblProtists" id="Phyra77031"/>
    </source>
</evidence>
<dbReference type="eggNOG" id="ENOG502SWUG">
    <property type="taxonomic scope" value="Eukaryota"/>
</dbReference>
<dbReference type="OrthoDB" id="539335at2759"/>
<sequence length="245" mass="27628">MHRAVSLGGALALYGLTLEPLWLLVLGVLVLLLAPPWKCVTPPQEKEAFERMRGGSNWYKVHEDLKQPTVAAETLDELNTLALSLIARLHQKYIEDPQGLERIRPDKRKLVRNGIMSLKRNFRTASLEENIPSRSGGDTSYVIDKGDIFAVCVRDPTQNNQIDRDFNTLKFVMIHELAHIFTTSFGHDTLFWNNFGFLLHEAVELGAYKVTDNSKVHTPYCGITVSYSPLFDAKLDSYYAAAPAH</sequence>
<keyword evidence="1" id="KW-1133">Transmembrane helix</keyword>
<reference evidence="2" key="2">
    <citation type="submission" date="2015-06" db="UniProtKB">
        <authorList>
            <consortium name="EnsemblProtists"/>
        </authorList>
    </citation>
    <scope>IDENTIFICATION</scope>
    <source>
        <strain evidence="2">Pr102</strain>
    </source>
</reference>